<name>A0ABQ7IIE0_9HELO</name>
<comment type="caution">
    <text evidence="1">The sequence shown here is derived from an EMBL/GenBank/DDBJ whole genome shotgun (WGS) entry which is preliminary data.</text>
</comment>
<dbReference type="RefSeq" id="XP_038808980.1">
    <property type="nucleotide sequence ID" value="XM_038954838.1"/>
</dbReference>
<organism evidence="1 2">
    <name type="scientific">Botrytis deweyae</name>
    <dbReference type="NCBI Taxonomy" id="2478750"/>
    <lineage>
        <taxon>Eukaryota</taxon>
        <taxon>Fungi</taxon>
        <taxon>Dikarya</taxon>
        <taxon>Ascomycota</taxon>
        <taxon>Pezizomycotina</taxon>
        <taxon>Leotiomycetes</taxon>
        <taxon>Helotiales</taxon>
        <taxon>Sclerotiniaceae</taxon>
        <taxon>Botrytis</taxon>
    </lineage>
</organism>
<accession>A0ABQ7IIE0</accession>
<sequence length="133" mass="13933">MSSGTVSSISTPQAIISLEVLYTVSLRLCGALGPSSNRARGSFTSHMPLLTVATNGRCRNVTVALNELISSFRSAFNGTACSAWSSSGCPRSAQQRSHTSASGIVYGPSRSSRLTGLAKLAPYRSVQYLTVVS</sequence>
<proteinExistence type="predicted"/>
<dbReference type="EMBL" id="RCSX01000016">
    <property type="protein sequence ID" value="KAF7925127.1"/>
    <property type="molecule type" value="Genomic_DNA"/>
</dbReference>
<evidence type="ECO:0000313" key="1">
    <source>
        <dbReference type="EMBL" id="KAF7925127.1"/>
    </source>
</evidence>
<protein>
    <submittedName>
        <fullName evidence="1">Uncharacterized protein</fullName>
    </submittedName>
</protein>
<reference evidence="1 2" key="1">
    <citation type="journal article" date="2020" name="Genome Biol. Evol.">
        <title>Comparative genomics of Sclerotiniaceae.</title>
        <authorList>
            <person name="Valero Jimenez C.A."/>
            <person name="Steentjes M."/>
            <person name="Scholten O.E."/>
            <person name="Van Kan J.A.L."/>
        </authorList>
    </citation>
    <scope>NUCLEOTIDE SEQUENCE [LARGE SCALE GENOMIC DNA]</scope>
    <source>
        <strain evidence="1 2">B1</strain>
    </source>
</reference>
<dbReference type="GeneID" id="62233989"/>
<dbReference type="Proteomes" id="UP000783213">
    <property type="component" value="Unassembled WGS sequence"/>
</dbReference>
<keyword evidence="2" id="KW-1185">Reference proteome</keyword>
<gene>
    <name evidence="1" type="ORF">EAE98_007215</name>
</gene>
<evidence type="ECO:0000313" key="2">
    <source>
        <dbReference type="Proteomes" id="UP000783213"/>
    </source>
</evidence>